<comment type="subcellular location">
    <subcellularLocation>
        <location evidence="1">Membrane</location>
        <topology evidence="1">Single-pass membrane protein</topology>
    </subcellularLocation>
</comment>
<dbReference type="KEGG" id="muo:115473864"/>
<evidence type="ECO:0000256" key="3">
    <source>
        <dbReference type="ARBA" id="ARBA00022723"/>
    </source>
</evidence>
<evidence type="ECO:0000256" key="10">
    <source>
        <dbReference type="SAM" id="Phobius"/>
    </source>
</evidence>
<gene>
    <name evidence="14" type="primary">RNF128</name>
</gene>
<dbReference type="SMART" id="SM00184">
    <property type="entry name" value="RING"/>
    <property type="match status" value="1"/>
</dbReference>
<dbReference type="InterPro" id="IPR003137">
    <property type="entry name" value="PA_domain"/>
</dbReference>
<dbReference type="PROSITE" id="PS50089">
    <property type="entry name" value="ZF_RING_2"/>
    <property type="match status" value="1"/>
</dbReference>
<dbReference type="SUPFAM" id="SSF57850">
    <property type="entry name" value="RING/U-box"/>
    <property type="match status" value="1"/>
</dbReference>
<dbReference type="Pfam" id="PF02225">
    <property type="entry name" value="PA"/>
    <property type="match status" value="1"/>
</dbReference>
<keyword evidence="13" id="KW-1185">Reference proteome</keyword>
<keyword evidence="7 10" id="KW-0472">Membrane</keyword>
<feature type="chain" id="PRO_5028387884" evidence="11">
    <location>
        <begin position="20"/>
        <end position="395"/>
    </location>
</feature>
<keyword evidence="5" id="KW-0862">Zinc</keyword>
<dbReference type="Gene3D" id="3.30.40.10">
    <property type="entry name" value="Zinc/RING finger domain, C3HC4 (zinc finger)"/>
    <property type="match status" value="1"/>
</dbReference>
<accession>A0A6P7YNT7</accession>
<keyword evidence="11" id="KW-0732">Signal</keyword>
<evidence type="ECO:0000256" key="6">
    <source>
        <dbReference type="ARBA" id="ARBA00022989"/>
    </source>
</evidence>
<protein>
    <submittedName>
        <fullName evidence="14">E3 ubiquitin-protein ligase RNF128 isoform X1</fullName>
    </submittedName>
</protein>
<proteinExistence type="predicted"/>
<evidence type="ECO:0000256" key="5">
    <source>
        <dbReference type="ARBA" id="ARBA00022833"/>
    </source>
</evidence>
<dbReference type="InterPro" id="IPR001841">
    <property type="entry name" value="Znf_RING"/>
</dbReference>
<dbReference type="RefSeq" id="XP_030064875.1">
    <property type="nucleotide sequence ID" value="XM_030209015.1"/>
</dbReference>
<organism evidence="13 14">
    <name type="scientific">Microcaecilia unicolor</name>
    <dbReference type="NCBI Taxonomy" id="1415580"/>
    <lineage>
        <taxon>Eukaryota</taxon>
        <taxon>Metazoa</taxon>
        <taxon>Chordata</taxon>
        <taxon>Craniata</taxon>
        <taxon>Vertebrata</taxon>
        <taxon>Euteleostomi</taxon>
        <taxon>Amphibia</taxon>
        <taxon>Gymnophiona</taxon>
        <taxon>Siphonopidae</taxon>
        <taxon>Microcaecilia</taxon>
    </lineage>
</organism>
<feature type="domain" description="RING-type" evidence="12">
    <location>
        <begin position="248"/>
        <end position="289"/>
    </location>
</feature>
<evidence type="ECO:0000256" key="9">
    <source>
        <dbReference type="SAM" id="MobiDB-lite"/>
    </source>
</evidence>
<feature type="compositionally biased region" description="Polar residues" evidence="9">
    <location>
        <begin position="312"/>
        <end position="321"/>
    </location>
</feature>
<reference evidence="14" key="1">
    <citation type="submission" date="2025-08" db="UniProtKB">
        <authorList>
            <consortium name="RefSeq"/>
        </authorList>
    </citation>
    <scope>IDENTIFICATION</scope>
</reference>
<evidence type="ECO:0000313" key="14">
    <source>
        <dbReference type="RefSeq" id="XP_030064875.1"/>
    </source>
</evidence>
<feature type="transmembrane region" description="Helical" evidence="10">
    <location>
        <begin position="177"/>
        <end position="199"/>
    </location>
</feature>
<feature type="region of interest" description="Disordered" evidence="9">
    <location>
        <begin position="312"/>
        <end position="361"/>
    </location>
</feature>
<dbReference type="GO" id="GO:0016020">
    <property type="term" value="C:membrane"/>
    <property type="evidence" value="ECO:0007669"/>
    <property type="project" value="UniProtKB-SubCell"/>
</dbReference>
<evidence type="ECO:0000313" key="13">
    <source>
        <dbReference type="Proteomes" id="UP000515156"/>
    </source>
</evidence>
<dbReference type="GO" id="GO:0008270">
    <property type="term" value="F:zinc ion binding"/>
    <property type="evidence" value="ECO:0007669"/>
    <property type="project" value="UniProtKB-KW"/>
</dbReference>
<dbReference type="InterPro" id="IPR013083">
    <property type="entry name" value="Znf_RING/FYVE/PHD"/>
</dbReference>
<dbReference type="InterPro" id="IPR046450">
    <property type="entry name" value="PA_dom_sf"/>
</dbReference>
<evidence type="ECO:0000259" key="12">
    <source>
        <dbReference type="PROSITE" id="PS50089"/>
    </source>
</evidence>
<dbReference type="GeneID" id="115473864"/>
<dbReference type="FunFam" id="3.30.40.10:FF:000009">
    <property type="entry name" value="E3 ubiquitin-protein ligase RNF130"/>
    <property type="match status" value="1"/>
</dbReference>
<dbReference type="PANTHER" id="PTHR46539">
    <property type="entry name" value="E3 UBIQUITIN-PROTEIN LIGASE ATL42"/>
    <property type="match status" value="1"/>
</dbReference>
<dbReference type="Pfam" id="PF13639">
    <property type="entry name" value="zf-RING_2"/>
    <property type="match status" value="1"/>
</dbReference>
<sequence>MEGPRLLLLALLCLRAADAMWIANLNITFVRGNYSESHEGELGVFGQDSPLERAAGVLVPADADGDGHFACDPHTNFSVPQGFDDWLALIQRGPRGGCTFTQKILNAVRNGAGGVVIYNYGRDNEVIQMSHPGTGNIVAIMIGNTKGAEIVSQIKRGYQVSMIIEVGKKHAPWMNHYSIFFVSVSFFIVTAATIGYFIFYSARRLRITRAQNRRQNKLKADAKKAIGQLQLRTLKQGDMELGPDGDSCAVCIEVYKPSDVVRILTCNHFFHKTCIDPWLLEHRTCPMCKCDILKVLGVEVDVEDGTISEASMSTVPSSAFQHTEEDSRSGTPSSGYASIRGADERVTDEQEEASAANDDLQLVSSESGLAVEVVPHFENPGFETEQEIHVNEIKS</sequence>
<name>A0A6P7YNT7_9AMPH</name>
<evidence type="ECO:0000256" key="7">
    <source>
        <dbReference type="ARBA" id="ARBA00023136"/>
    </source>
</evidence>
<dbReference type="Gene3D" id="3.50.30.30">
    <property type="match status" value="1"/>
</dbReference>
<evidence type="ECO:0000256" key="2">
    <source>
        <dbReference type="ARBA" id="ARBA00022692"/>
    </source>
</evidence>
<dbReference type="FunFam" id="3.50.30.30:FF:000003">
    <property type="entry name" value="E3 ubiquitin-protein ligase RNF128"/>
    <property type="match status" value="1"/>
</dbReference>
<evidence type="ECO:0000256" key="8">
    <source>
        <dbReference type="PROSITE-ProRule" id="PRU00175"/>
    </source>
</evidence>
<keyword evidence="4 8" id="KW-0863">Zinc-finger</keyword>
<evidence type="ECO:0000256" key="11">
    <source>
        <dbReference type="SAM" id="SignalP"/>
    </source>
</evidence>
<evidence type="ECO:0000256" key="1">
    <source>
        <dbReference type="ARBA" id="ARBA00004167"/>
    </source>
</evidence>
<keyword evidence="2 10" id="KW-0812">Transmembrane</keyword>
<feature type="signal peptide" evidence="11">
    <location>
        <begin position="1"/>
        <end position="19"/>
    </location>
</feature>
<dbReference type="AlphaFoldDB" id="A0A6P7YNT7"/>
<dbReference type="Proteomes" id="UP000515156">
    <property type="component" value="Chromosome 7"/>
</dbReference>
<dbReference type="CDD" id="cd02122">
    <property type="entry name" value="PA_GRAIL_like"/>
    <property type="match status" value="1"/>
</dbReference>
<evidence type="ECO:0000256" key="4">
    <source>
        <dbReference type="ARBA" id="ARBA00022771"/>
    </source>
</evidence>
<dbReference type="PANTHER" id="PTHR46539:SF27">
    <property type="entry name" value="RING FINGER PROTEIN 128"/>
    <property type="match status" value="1"/>
</dbReference>
<dbReference type="CDD" id="cd16802">
    <property type="entry name" value="RING-H2_RNF128-like"/>
    <property type="match status" value="1"/>
</dbReference>
<keyword evidence="6 10" id="KW-1133">Transmembrane helix</keyword>
<keyword evidence="3" id="KW-0479">Metal-binding</keyword>
<dbReference type="SUPFAM" id="SSF52025">
    <property type="entry name" value="PA domain"/>
    <property type="match status" value="1"/>
</dbReference>
<dbReference type="CTD" id="79589"/>